<dbReference type="AlphaFoldDB" id="B6T7Q9"/>
<organism evidence="2">
    <name type="scientific">Zea mays</name>
    <name type="common">Maize</name>
    <dbReference type="NCBI Taxonomy" id="4577"/>
    <lineage>
        <taxon>Eukaryota</taxon>
        <taxon>Viridiplantae</taxon>
        <taxon>Streptophyta</taxon>
        <taxon>Embryophyta</taxon>
        <taxon>Tracheophyta</taxon>
        <taxon>Spermatophyta</taxon>
        <taxon>Magnoliopsida</taxon>
        <taxon>Liliopsida</taxon>
        <taxon>Poales</taxon>
        <taxon>Poaceae</taxon>
        <taxon>PACMAD clade</taxon>
        <taxon>Panicoideae</taxon>
        <taxon>Andropogonodae</taxon>
        <taxon>Andropogoneae</taxon>
        <taxon>Tripsacinae</taxon>
        <taxon>Zea</taxon>
    </lineage>
</organism>
<sequence>MINYVCVLLCFIFVEERTPCFAWRRQAARCPSMFEAMHKSESPSFLQTPIGFVYGPRDDDRASDVVPTTRCSRWMTQGRMDLTSGCSPSEYPSSKHSLSVKLKVLLRMIACWCDLASIPATGIDGRVGYCSRRRGPGGVAWSGFAMLLGFLR</sequence>
<protein>
    <recommendedName>
        <fullName evidence="3">Secreted protein</fullName>
    </recommendedName>
</protein>
<evidence type="ECO:0000313" key="2">
    <source>
        <dbReference type="EMBL" id="ACG33142.1"/>
    </source>
</evidence>
<accession>B6T7Q9</accession>
<feature type="chain" id="PRO_5002850037" description="Secreted protein" evidence="1">
    <location>
        <begin position="23"/>
        <end position="152"/>
    </location>
</feature>
<dbReference type="EMBL" id="EU961024">
    <property type="protein sequence ID" value="ACG33142.1"/>
    <property type="molecule type" value="mRNA"/>
</dbReference>
<evidence type="ECO:0000256" key="1">
    <source>
        <dbReference type="SAM" id="SignalP"/>
    </source>
</evidence>
<name>B6T7Q9_MAIZE</name>
<evidence type="ECO:0008006" key="3">
    <source>
        <dbReference type="Google" id="ProtNLM"/>
    </source>
</evidence>
<dbReference type="ExpressionAtlas" id="B6T7Q9">
    <property type="expression patterns" value="baseline and differential"/>
</dbReference>
<feature type="signal peptide" evidence="1">
    <location>
        <begin position="1"/>
        <end position="22"/>
    </location>
</feature>
<proteinExistence type="evidence at transcript level"/>
<reference evidence="2" key="1">
    <citation type="journal article" date="2009" name="Plant Mol. Biol.">
        <title>Insights into corn genes derived from large-scale cDNA sequencing.</title>
        <authorList>
            <person name="Alexandrov N.N."/>
            <person name="Brover V.V."/>
            <person name="Freidin S."/>
            <person name="Troukhan M.E."/>
            <person name="Tatarinova T.V."/>
            <person name="Zhang H."/>
            <person name="Swaller T.J."/>
            <person name="Lu Y.P."/>
            <person name="Bouck J."/>
            <person name="Flavell R.B."/>
            <person name="Feldmann K.A."/>
        </authorList>
    </citation>
    <scope>NUCLEOTIDE SEQUENCE</scope>
</reference>
<keyword evidence="1" id="KW-0732">Signal</keyword>